<evidence type="ECO:0000313" key="1">
    <source>
        <dbReference type="EMBL" id="CAJ1511179.1"/>
    </source>
</evidence>
<keyword evidence="2" id="KW-1185">Reference proteome</keyword>
<proteinExistence type="predicted"/>
<organism evidence="1 2">
    <name type="scientific">[Mycobacterium] burgundiense</name>
    <dbReference type="NCBI Taxonomy" id="3064286"/>
    <lineage>
        <taxon>Bacteria</taxon>
        <taxon>Bacillati</taxon>
        <taxon>Actinomycetota</taxon>
        <taxon>Actinomycetes</taxon>
        <taxon>Mycobacteriales</taxon>
        <taxon>Mycobacteriaceae</taxon>
        <taxon>Mycolicibacterium</taxon>
    </lineage>
</organism>
<name>A0ABM9M7J0_9MYCO</name>
<dbReference type="EMBL" id="OY726397">
    <property type="protein sequence ID" value="CAJ1511179.1"/>
    <property type="molecule type" value="Genomic_DNA"/>
</dbReference>
<evidence type="ECO:0000313" key="2">
    <source>
        <dbReference type="Proteomes" id="UP001190465"/>
    </source>
</evidence>
<gene>
    <name evidence="1" type="ORF">MU0053_005096</name>
</gene>
<sequence>MIYAAFDIGRFMPTPQLCRRRRDDRLRRFVDRLEQSGQSGQSTITVTNALTWSQKTQARPGSSVRSKRMTAVRGFARCLSGIDPSTEVPPQGLVTSRQRWRPPFIYTAAAIAMLARDSSGDAVTIAQRDVFDVVRAVGRHRDTCR</sequence>
<accession>A0ABM9M7J0</accession>
<dbReference type="Proteomes" id="UP001190465">
    <property type="component" value="Chromosome"/>
</dbReference>
<reference evidence="1 2" key="1">
    <citation type="submission" date="2023-08" db="EMBL/GenBank/DDBJ databases">
        <authorList>
            <person name="Folkvardsen B D."/>
            <person name="Norman A."/>
        </authorList>
    </citation>
    <scope>NUCLEOTIDE SEQUENCE [LARGE SCALE GENOMIC DNA]</scope>
    <source>
        <strain evidence="1 2">Mu0053</strain>
    </source>
</reference>
<protein>
    <submittedName>
        <fullName evidence="1">Uncharacterized protein</fullName>
    </submittedName>
</protein>